<reference evidence="8 10" key="2">
    <citation type="submission" date="2015-12" db="EMBL/GenBank/DDBJ databases">
        <authorList>
            <person name="Lauer A."/>
            <person name="Humrighouse B."/>
            <person name="Loparev V."/>
            <person name="Shewmaker P.L."/>
            <person name="Whitney A.M."/>
            <person name="McLaughlin R.W."/>
        </authorList>
    </citation>
    <scope>NUCLEOTIDE SEQUENCE [LARGE SCALE GENOMIC DNA]</scope>
    <source>
        <strain evidence="8 10">LMG 23085</strain>
    </source>
</reference>
<evidence type="ECO:0000259" key="7">
    <source>
        <dbReference type="PROSITE" id="PS51372"/>
    </source>
</evidence>
<dbReference type="EMBL" id="CP013614">
    <property type="protein sequence ID" value="ALS02347.1"/>
    <property type="molecule type" value="Genomic_DNA"/>
</dbReference>
<dbReference type="SUPFAM" id="SSF53062">
    <property type="entry name" value="PTS system fructose IIA component-like"/>
    <property type="match status" value="1"/>
</dbReference>
<evidence type="ECO:0000256" key="3">
    <source>
        <dbReference type="ARBA" id="ARBA00022777"/>
    </source>
</evidence>
<dbReference type="PROSITE" id="PS50045">
    <property type="entry name" value="SIGMA54_INTERACT_4"/>
    <property type="match status" value="1"/>
</dbReference>
<dbReference type="Pfam" id="PF00158">
    <property type="entry name" value="Sigma54_activat"/>
    <property type="match status" value="1"/>
</dbReference>
<dbReference type="Pfam" id="PF00874">
    <property type="entry name" value="PRD"/>
    <property type="match status" value="2"/>
</dbReference>
<dbReference type="PANTHER" id="PTHR32071:SF90">
    <property type="entry name" value="TRANSCRIPTIONAL REGULATORY PROTEIN LEVR"/>
    <property type="match status" value="1"/>
</dbReference>
<evidence type="ECO:0000256" key="1">
    <source>
        <dbReference type="ARBA" id="ARBA00022679"/>
    </source>
</evidence>
<feature type="domain" description="PRD" evidence="7">
    <location>
        <begin position="845"/>
        <end position="950"/>
    </location>
</feature>
<evidence type="ECO:0000313" key="9">
    <source>
        <dbReference type="EMBL" id="OJG91321.1"/>
    </source>
</evidence>
<keyword evidence="4" id="KW-0067">ATP-binding</keyword>
<gene>
    <name evidence="8" type="ORF">ATZ33_13415</name>
    <name evidence="9" type="ORF">RV15_GL000777</name>
</gene>
<dbReference type="AlphaFoldDB" id="A0A0S3KDH4"/>
<dbReference type="RefSeq" id="WP_071878097.1">
    <property type="nucleotide sequence ID" value="NZ_JXLC01000015.1"/>
</dbReference>
<dbReference type="SUPFAM" id="SSF52540">
    <property type="entry name" value="P-loop containing nucleoside triphosphate hydrolases"/>
    <property type="match status" value="1"/>
</dbReference>
<dbReference type="Proteomes" id="UP000065511">
    <property type="component" value="Chromosome"/>
</dbReference>
<keyword evidence="10" id="KW-1185">Reference proteome</keyword>
<reference evidence="9 11" key="1">
    <citation type="submission" date="2014-12" db="EMBL/GenBank/DDBJ databases">
        <title>Draft genome sequences of 29 type strains of Enterococci.</title>
        <authorList>
            <person name="Zhong Z."/>
            <person name="Sun Z."/>
            <person name="Liu W."/>
            <person name="Zhang W."/>
            <person name="Zhang H."/>
        </authorList>
    </citation>
    <scope>NUCLEOTIDE SEQUENCE [LARGE SCALE GENOMIC DNA]</scope>
    <source>
        <strain evidence="9 11">DSM 22801</strain>
    </source>
</reference>
<dbReference type="CDD" id="cd00009">
    <property type="entry name" value="AAA"/>
    <property type="match status" value="1"/>
</dbReference>
<evidence type="ECO:0000259" key="5">
    <source>
        <dbReference type="PROSITE" id="PS50045"/>
    </source>
</evidence>
<dbReference type="InterPro" id="IPR027417">
    <property type="entry name" value="P-loop_NTPase"/>
</dbReference>
<dbReference type="KEGG" id="ess:ATZ33_13415"/>
<dbReference type="InterPro" id="IPR002078">
    <property type="entry name" value="Sigma_54_int"/>
</dbReference>
<dbReference type="Proteomes" id="UP000183039">
    <property type="component" value="Unassembled WGS sequence"/>
</dbReference>
<evidence type="ECO:0000256" key="2">
    <source>
        <dbReference type="ARBA" id="ARBA00022741"/>
    </source>
</evidence>
<keyword evidence="2" id="KW-0547">Nucleotide-binding</keyword>
<dbReference type="GO" id="GO:0016020">
    <property type="term" value="C:membrane"/>
    <property type="evidence" value="ECO:0007669"/>
    <property type="project" value="InterPro"/>
</dbReference>
<feature type="domain" description="Sigma-54 factor interaction" evidence="5">
    <location>
        <begin position="118"/>
        <end position="352"/>
    </location>
</feature>
<dbReference type="InterPro" id="IPR004701">
    <property type="entry name" value="PTS_EIIA_man-typ"/>
</dbReference>
<dbReference type="Gene3D" id="3.40.50.300">
    <property type="entry name" value="P-loop containing nucleotide triphosphate hydrolases"/>
    <property type="match status" value="1"/>
</dbReference>
<dbReference type="InterPro" id="IPR011608">
    <property type="entry name" value="PRD"/>
</dbReference>
<organism evidence="9 11">
    <name type="scientific">Enterococcus silesiacus</name>
    <dbReference type="NCBI Taxonomy" id="332949"/>
    <lineage>
        <taxon>Bacteria</taxon>
        <taxon>Bacillati</taxon>
        <taxon>Bacillota</taxon>
        <taxon>Bacilli</taxon>
        <taxon>Lactobacillales</taxon>
        <taxon>Enterococcaceae</taxon>
        <taxon>Enterococcus</taxon>
    </lineage>
</organism>
<evidence type="ECO:0000313" key="8">
    <source>
        <dbReference type="EMBL" id="ALS02347.1"/>
    </source>
</evidence>
<dbReference type="Gene3D" id="1.10.1790.10">
    <property type="entry name" value="PRD domain"/>
    <property type="match status" value="2"/>
</dbReference>
<dbReference type="InterPro" id="IPR033887">
    <property type="entry name" value="PTS_IIA_man"/>
</dbReference>
<evidence type="ECO:0000313" key="10">
    <source>
        <dbReference type="Proteomes" id="UP000065511"/>
    </source>
</evidence>
<dbReference type="Pfam" id="PF03610">
    <property type="entry name" value="EIIA-man"/>
    <property type="match status" value="1"/>
</dbReference>
<dbReference type="CDD" id="cd00006">
    <property type="entry name" value="PTS_IIA_man"/>
    <property type="match status" value="1"/>
</dbReference>
<name>A0A0S3KDH4_9ENTE</name>
<keyword evidence="3" id="KW-0418">Kinase</keyword>
<dbReference type="Gene3D" id="3.40.50.510">
    <property type="entry name" value="Phosphotransferase system, mannose-type IIA component"/>
    <property type="match status" value="1"/>
</dbReference>
<evidence type="ECO:0000256" key="4">
    <source>
        <dbReference type="ARBA" id="ARBA00022840"/>
    </source>
</evidence>
<evidence type="ECO:0000313" key="11">
    <source>
        <dbReference type="Proteomes" id="UP000183039"/>
    </source>
</evidence>
<dbReference type="PROSITE" id="PS51096">
    <property type="entry name" value="PTS_EIIA_TYPE_4"/>
    <property type="match status" value="1"/>
</dbReference>
<accession>A0A0S3KDH4</accession>
<protein>
    <submittedName>
        <fullName evidence="9">Sigma-54 factor interaction domain-containing protein</fullName>
    </submittedName>
    <submittedName>
        <fullName evidence="8">Transcription antiterminator BglG</fullName>
    </submittedName>
</protein>
<evidence type="ECO:0000259" key="6">
    <source>
        <dbReference type="PROSITE" id="PS51096"/>
    </source>
</evidence>
<dbReference type="SUPFAM" id="SSF63520">
    <property type="entry name" value="PTS-regulatory domain, PRD"/>
    <property type="match status" value="2"/>
</dbReference>
<dbReference type="InterPro" id="IPR036634">
    <property type="entry name" value="PRD_sf"/>
</dbReference>
<keyword evidence="1" id="KW-0808">Transferase</keyword>
<dbReference type="EMBL" id="JXLC01000015">
    <property type="protein sequence ID" value="OJG91321.1"/>
    <property type="molecule type" value="Genomic_DNA"/>
</dbReference>
<dbReference type="OrthoDB" id="9771372at2"/>
<dbReference type="SMART" id="SM00382">
    <property type="entry name" value="AAA"/>
    <property type="match status" value="1"/>
</dbReference>
<dbReference type="PROSITE" id="PS51372">
    <property type="entry name" value="PRD_2"/>
    <property type="match status" value="2"/>
</dbReference>
<dbReference type="GO" id="GO:0016301">
    <property type="term" value="F:kinase activity"/>
    <property type="evidence" value="ECO:0007669"/>
    <property type="project" value="UniProtKB-KW"/>
</dbReference>
<sequence>MKRIERIYLYVKEQTEHLTTSEVSLGGGVTTGDVSGALDIQRTNASKDLNQLVREGLLEKTDRRPVKYVDKAIFKYQPLSKPVMSYREHSLVNSQTASSEQLHKPTKKFAGEDIFKGMIGSTGSMRTPVEQAKAAILYPPKGLNCLITGPTGSGKTYFAHAMFQFALLNHVIDSDKKLVVFNCADYAHNPELLMSHLFGYAEGAFTGATKAKDGIIHEADGSILFLDEVHRLPPEGQEMVFYFMDHGTYSRLGETVKNRRADVRIICATTENPTSSLLNTFVRRIPIIIQLPNFIDRPAKEKIDLLRVMISMEASRIQRKISLSEDVVKALIGSVSYGNVGQLKSNVQLVTARGFLNHIDQDELAITIDELTDSIKEGMMQLASNRETLAELSKYLEPQMIVAPNEPLVTIQSDSYELPYNLYEIIGDKAALLKADGLEQEVINNFITTDINVHLKSFYKDHGFTFDTENKLAEIVDQRIIDVTKEIYNFAKQKLNYNFQSNFIYAMSLHISSFLKRIQNGEERQHQLNENIKNMVLDYPIEFETAQEIKRIIEINYQMKIPEFETYYLAVLLISLRENKDAGRIGIVVAAHGKSTATSMVQVVSQLLNVDNLRAVDMPLEMQPKEALRQIVNVVKEVNEDSGVILLVDMGSLATFSDEITRQTGIEVRTVDMVTTPIVLETARKTTLIDTQLDTLYDSLKNFQGYAEIHQEREIDPLETWKKRVIIAICASGEGTAKRMKEMIEAAVPPQLGLELEVLPLSIIDMKEQLVAIQEEYRVIATTGITNPKIAAPFIPMETFFSGEAESVINQLLMDSDIYVETEEMDEPTAKKICIDYMEESFTFINPKKVIDPLWEFADIIRTKFDLRLDYSFYINLVMHLAGMLERILQHDTLTLTEEELSQIPTDPSFEVVTSAAAYLKQLIKIEIPMEEVYYIIQLIKNTQLNQMQNTEDTLEATHKEDTLF</sequence>
<dbReference type="PANTHER" id="PTHR32071">
    <property type="entry name" value="TRANSCRIPTIONAL REGULATORY PROTEIN"/>
    <property type="match status" value="1"/>
</dbReference>
<dbReference type="InterPro" id="IPR036662">
    <property type="entry name" value="PTS_EIIA_man-typ_sf"/>
</dbReference>
<dbReference type="GO" id="GO:0009401">
    <property type="term" value="P:phosphoenolpyruvate-dependent sugar phosphotransferase system"/>
    <property type="evidence" value="ECO:0007669"/>
    <property type="project" value="InterPro"/>
</dbReference>
<dbReference type="GO" id="GO:0005524">
    <property type="term" value="F:ATP binding"/>
    <property type="evidence" value="ECO:0007669"/>
    <property type="project" value="UniProtKB-KW"/>
</dbReference>
<proteinExistence type="predicted"/>
<feature type="domain" description="PTS EIIA type-4" evidence="6">
    <location>
        <begin position="584"/>
        <end position="725"/>
    </location>
</feature>
<dbReference type="InterPro" id="IPR003593">
    <property type="entry name" value="AAA+_ATPase"/>
</dbReference>
<dbReference type="GO" id="GO:0006355">
    <property type="term" value="P:regulation of DNA-templated transcription"/>
    <property type="evidence" value="ECO:0007669"/>
    <property type="project" value="InterPro"/>
</dbReference>
<feature type="domain" description="PRD" evidence="7">
    <location>
        <begin position="475"/>
        <end position="583"/>
    </location>
</feature>